<evidence type="ECO:0000256" key="2">
    <source>
        <dbReference type="ARBA" id="ARBA00022771"/>
    </source>
</evidence>
<feature type="compositionally biased region" description="Low complexity" evidence="5">
    <location>
        <begin position="189"/>
        <end position="216"/>
    </location>
</feature>
<accession>A0AAN9EHX8</accession>
<evidence type="ECO:0000259" key="7">
    <source>
        <dbReference type="PROSITE" id="PS50089"/>
    </source>
</evidence>
<reference evidence="8 9" key="1">
    <citation type="submission" date="2024-01" db="EMBL/GenBank/DDBJ databases">
        <title>The genomes of 5 underutilized Papilionoideae crops provide insights into root nodulation and disease resistanc.</title>
        <authorList>
            <person name="Yuan L."/>
        </authorList>
    </citation>
    <scope>NUCLEOTIDE SEQUENCE [LARGE SCALE GENOMIC DNA]</scope>
    <source>
        <strain evidence="8">ZHUSHIDOU_FW_LH</strain>
        <tissue evidence="8">Leaf</tissue>
    </source>
</reference>
<dbReference type="SMART" id="SM00184">
    <property type="entry name" value="RING"/>
    <property type="match status" value="1"/>
</dbReference>
<evidence type="ECO:0000256" key="4">
    <source>
        <dbReference type="PROSITE-ProRule" id="PRU00175"/>
    </source>
</evidence>
<dbReference type="InterPro" id="IPR013083">
    <property type="entry name" value="Znf_RING/FYVE/PHD"/>
</dbReference>
<feature type="domain" description="RING-type" evidence="7">
    <location>
        <begin position="103"/>
        <end position="145"/>
    </location>
</feature>
<dbReference type="SUPFAM" id="SSF57850">
    <property type="entry name" value="RING/U-box"/>
    <property type="match status" value="1"/>
</dbReference>
<dbReference type="Pfam" id="PF13639">
    <property type="entry name" value="zf-RING_2"/>
    <property type="match status" value="1"/>
</dbReference>
<dbReference type="SMART" id="SM01197">
    <property type="entry name" value="FANCL_C"/>
    <property type="match status" value="1"/>
</dbReference>
<keyword evidence="9" id="KW-1185">Reference proteome</keyword>
<dbReference type="InterPro" id="IPR052788">
    <property type="entry name" value="RING-type_E3_ligase_ATL"/>
</dbReference>
<sequence>MTRALRLLSENVTALAESAPPPEAVQLESDFVVILAALLCALICVVGLIAVARCAWLRRGPGAGNSPAQALANKGLKKKVLQSLPKFAYAESNPSKWLATPECAICLSEFVGGDEIRVLPQCGHGFHVGCIDTWLGSHSSCPSCRQVLAVTRCQKCGRFPAVGGGSGNNGAVVIELELKAREDDNAVANSNSNSNDNNKNNNNNNNISGGSSCGNNMVGHNSHNDGSNYLP</sequence>
<evidence type="ECO:0000313" key="9">
    <source>
        <dbReference type="Proteomes" id="UP001372338"/>
    </source>
</evidence>
<evidence type="ECO:0000256" key="1">
    <source>
        <dbReference type="ARBA" id="ARBA00022723"/>
    </source>
</evidence>
<proteinExistence type="predicted"/>
<dbReference type="PANTHER" id="PTHR45798:SF94">
    <property type="entry name" value="E3 UBIQUITIN-PROTEIN LIGASE ATL44-RELATED"/>
    <property type="match status" value="1"/>
</dbReference>
<comment type="caution">
    <text evidence="8">The sequence shown here is derived from an EMBL/GenBank/DDBJ whole genome shotgun (WGS) entry which is preliminary data.</text>
</comment>
<evidence type="ECO:0000256" key="3">
    <source>
        <dbReference type="ARBA" id="ARBA00022833"/>
    </source>
</evidence>
<evidence type="ECO:0000256" key="5">
    <source>
        <dbReference type="SAM" id="MobiDB-lite"/>
    </source>
</evidence>
<evidence type="ECO:0000256" key="6">
    <source>
        <dbReference type="SAM" id="Phobius"/>
    </source>
</evidence>
<keyword evidence="1" id="KW-0479">Metal-binding</keyword>
<dbReference type="CDD" id="cd16461">
    <property type="entry name" value="RING-H2_EL5-like"/>
    <property type="match status" value="1"/>
</dbReference>
<dbReference type="PROSITE" id="PS50089">
    <property type="entry name" value="ZF_RING_2"/>
    <property type="match status" value="1"/>
</dbReference>
<keyword evidence="6" id="KW-1133">Transmembrane helix</keyword>
<keyword evidence="6" id="KW-0472">Membrane</keyword>
<dbReference type="InterPro" id="IPR001841">
    <property type="entry name" value="Znf_RING"/>
</dbReference>
<gene>
    <name evidence="8" type="ORF">RIF29_36696</name>
</gene>
<dbReference type="Proteomes" id="UP001372338">
    <property type="component" value="Unassembled WGS sequence"/>
</dbReference>
<dbReference type="AlphaFoldDB" id="A0AAN9EHX8"/>
<dbReference type="EMBL" id="JAYWIO010000007">
    <property type="protein sequence ID" value="KAK7252616.1"/>
    <property type="molecule type" value="Genomic_DNA"/>
</dbReference>
<dbReference type="Gene3D" id="3.30.40.10">
    <property type="entry name" value="Zinc/RING finger domain, C3HC4 (zinc finger)"/>
    <property type="match status" value="1"/>
</dbReference>
<evidence type="ECO:0000313" key="8">
    <source>
        <dbReference type="EMBL" id="KAK7252616.1"/>
    </source>
</evidence>
<dbReference type="PANTHER" id="PTHR45798">
    <property type="entry name" value="RING-H2 FINGER PROTEIN ATL61-RELATED-RELATED"/>
    <property type="match status" value="1"/>
</dbReference>
<protein>
    <recommendedName>
        <fullName evidence="7">RING-type domain-containing protein</fullName>
    </recommendedName>
</protein>
<keyword evidence="3" id="KW-0862">Zinc</keyword>
<keyword evidence="2 4" id="KW-0863">Zinc-finger</keyword>
<keyword evidence="6" id="KW-0812">Transmembrane</keyword>
<feature type="compositionally biased region" description="Polar residues" evidence="5">
    <location>
        <begin position="218"/>
        <end position="231"/>
    </location>
</feature>
<organism evidence="8 9">
    <name type="scientific">Crotalaria pallida</name>
    <name type="common">Smooth rattlebox</name>
    <name type="synonym">Crotalaria striata</name>
    <dbReference type="NCBI Taxonomy" id="3830"/>
    <lineage>
        <taxon>Eukaryota</taxon>
        <taxon>Viridiplantae</taxon>
        <taxon>Streptophyta</taxon>
        <taxon>Embryophyta</taxon>
        <taxon>Tracheophyta</taxon>
        <taxon>Spermatophyta</taxon>
        <taxon>Magnoliopsida</taxon>
        <taxon>eudicotyledons</taxon>
        <taxon>Gunneridae</taxon>
        <taxon>Pentapetalae</taxon>
        <taxon>rosids</taxon>
        <taxon>fabids</taxon>
        <taxon>Fabales</taxon>
        <taxon>Fabaceae</taxon>
        <taxon>Papilionoideae</taxon>
        <taxon>50 kb inversion clade</taxon>
        <taxon>genistoids sensu lato</taxon>
        <taxon>core genistoids</taxon>
        <taxon>Crotalarieae</taxon>
        <taxon>Crotalaria</taxon>
    </lineage>
</organism>
<name>A0AAN9EHX8_CROPI</name>
<dbReference type="GO" id="GO:0008270">
    <property type="term" value="F:zinc ion binding"/>
    <property type="evidence" value="ECO:0007669"/>
    <property type="project" value="UniProtKB-KW"/>
</dbReference>
<feature type="region of interest" description="Disordered" evidence="5">
    <location>
        <begin position="186"/>
        <end position="231"/>
    </location>
</feature>
<feature type="transmembrane region" description="Helical" evidence="6">
    <location>
        <begin position="31"/>
        <end position="52"/>
    </location>
</feature>